<protein>
    <submittedName>
        <fullName evidence="3">Uncharacterized protein</fullName>
    </submittedName>
</protein>
<reference evidence="3" key="1">
    <citation type="journal article" date="2023" name="Mol. Biol. Evol.">
        <title>Third-Generation Sequencing Reveals the Adaptive Role of the Epigenome in Three Deep-Sea Polychaetes.</title>
        <authorList>
            <person name="Perez M."/>
            <person name="Aroh O."/>
            <person name="Sun Y."/>
            <person name="Lan Y."/>
            <person name="Juniper S.K."/>
            <person name="Young C.R."/>
            <person name="Angers B."/>
            <person name="Qian P.Y."/>
        </authorList>
    </citation>
    <scope>NUCLEOTIDE SEQUENCE</scope>
    <source>
        <strain evidence="3">P08H-3</strain>
    </source>
</reference>
<evidence type="ECO:0000313" key="4">
    <source>
        <dbReference type="Proteomes" id="UP001208570"/>
    </source>
</evidence>
<feature type="repeat" description="HEAT" evidence="1">
    <location>
        <begin position="428"/>
        <end position="464"/>
    </location>
</feature>
<dbReference type="SUPFAM" id="SSF48371">
    <property type="entry name" value="ARM repeat"/>
    <property type="match status" value="1"/>
</dbReference>
<gene>
    <name evidence="3" type="ORF">LSH36_96g05027</name>
</gene>
<evidence type="ECO:0000256" key="2">
    <source>
        <dbReference type="SAM" id="MobiDB-lite"/>
    </source>
</evidence>
<proteinExistence type="predicted"/>
<dbReference type="InterPro" id="IPR021133">
    <property type="entry name" value="HEAT_type_2"/>
</dbReference>
<dbReference type="Gene3D" id="1.25.10.10">
    <property type="entry name" value="Leucine-rich Repeat Variant"/>
    <property type="match status" value="2"/>
</dbReference>
<dbReference type="Proteomes" id="UP001208570">
    <property type="component" value="Unassembled WGS sequence"/>
</dbReference>
<name>A0AAD9K0Q9_9ANNE</name>
<dbReference type="EMBL" id="JAODUP010000096">
    <property type="protein sequence ID" value="KAK2162572.1"/>
    <property type="molecule type" value="Genomic_DNA"/>
</dbReference>
<evidence type="ECO:0000256" key="1">
    <source>
        <dbReference type="PROSITE-ProRule" id="PRU00103"/>
    </source>
</evidence>
<dbReference type="InterPro" id="IPR011989">
    <property type="entry name" value="ARM-like"/>
</dbReference>
<keyword evidence="4" id="KW-1185">Reference proteome</keyword>
<comment type="caution">
    <text evidence="3">The sequence shown here is derived from an EMBL/GenBank/DDBJ whole genome shotgun (WGS) entry which is preliminary data.</text>
</comment>
<dbReference type="PROSITE" id="PS50077">
    <property type="entry name" value="HEAT_REPEAT"/>
    <property type="match status" value="1"/>
</dbReference>
<dbReference type="InterPro" id="IPR052623">
    <property type="entry name" value="DAAF5"/>
</dbReference>
<organism evidence="3 4">
    <name type="scientific">Paralvinella palmiformis</name>
    <dbReference type="NCBI Taxonomy" id="53620"/>
    <lineage>
        <taxon>Eukaryota</taxon>
        <taxon>Metazoa</taxon>
        <taxon>Spiralia</taxon>
        <taxon>Lophotrochozoa</taxon>
        <taxon>Annelida</taxon>
        <taxon>Polychaeta</taxon>
        <taxon>Sedentaria</taxon>
        <taxon>Canalipalpata</taxon>
        <taxon>Terebellida</taxon>
        <taxon>Terebelliformia</taxon>
        <taxon>Alvinellidae</taxon>
        <taxon>Paralvinella</taxon>
    </lineage>
</organism>
<accession>A0AAD9K0Q9</accession>
<dbReference type="PANTHER" id="PTHR16216:SF2">
    <property type="entry name" value="DYNEIN AXONEMAL ASSEMBLY FACTOR 5"/>
    <property type="match status" value="1"/>
</dbReference>
<dbReference type="PANTHER" id="PTHR16216">
    <property type="entry name" value="DYNEIN ASSEMBLY FACTOR 5, AXONEMAL"/>
    <property type="match status" value="1"/>
</dbReference>
<dbReference type="AlphaFoldDB" id="A0AAD9K0Q9"/>
<evidence type="ECO:0000313" key="3">
    <source>
        <dbReference type="EMBL" id="KAK2162572.1"/>
    </source>
</evidence>
<dbReference type="InterPro" id="IPR016024">
    <property type="entry name" value="ARM-type_fold"/>
</dbReference>
<sequence>MADGVLTLLCSSAKIERDRGVQELLTFIKDANKDDIVALQKSLHDLLSNTDSTWEGKHGALIGTKALLESGNFDETFANSLQEFAVLHLDYDESRVRLAAGEILGTLCRCHGTSVYDSIKDRVLEGVLTNLQRQPLEESSKEEQKHAEQLTEKIAGADKSQKRRNSADAEQIFHDTAGWKSLETYMKCLQAVIDGCGPGFNKYIDVELLSLISQTLTHTNRFVRETGYYVCSSLVSCNSSKDGTSTCSAEDNEIYKNGLQFAEQLARGLADNWSQVRLAASGATRCFLMGLPPENRKEFFAQLLPPLCLNRYYVAEGVRIYNQKTWKEVTEGQGKELLEQYIQQVVEFYISQTEADNHAVREAACACIAELGSKIDKDVVRPFVAKLLDALLVCFKDESWPVRDASCVSCGNFVLCFPDEARDTMEALYPLFYENLQDNIQSVREGAAIAMANVVRAYGRGALDVVLLKIKEGLEGVEKQSANVEKYSGLDKKPATYGVVKRLRDNDMELHTDQQMYSCGSLAPKMHRGKRGGGCMDHKFRRPPEPWEFADGCVNLISQLSSMESAKQDICKLLALMASASSHQHYTQHVHFLETVCKQIPFIAKGLGKRTFKMYLELFFDAIFYSIRCDNALTQNAANLCLNQLSTLLGPSILRGRVEQYNPRYLEYLSSAQFAAPL</sequence>
<feature type="region of interest" description="Disordered" evidence="2">
    <location>
        <begin position="135"/>
        <end position="169"/>
    </location>
</feature>